<evidence type="ECO:0000313" key="3">
    <source>
        <dbReference type="Proteomes" id="UP001249851"/>
    </source>
</evidence>
<feature type="region of interest" description="Disordered" evidence="1">
    <location>
        <begin position="259"/>
        <end position="292"/>
    </location>
</feature>
<evidence type="ECO:0000256" key="1">
    <source>
        <dbReference type="SAM" id="MobiDB-lite"/>
    </source>
</evidence>
<evidence type="ECO:0000313" key="2">
    <source>
        <dbReference type="EMBL" id="KAK2573963.1"/>
    </source>
</evidence>
<comment type="caution">
    <text evidence="2">The sequence shown here is derived from an EMBL/GenBank/DDBJ whole genome shotgun (WGS) entry which is preliminary data.</text>
</comment>
<organism evidence="2 3">
    <name type="scientific">Acropora cervicornis</name>
    <name type="common">Staghorn coral</name>
    <dbReference type="NCBI Taxonomy" id="6130"/>
    <lineage>
        <taxon>Eukaryota</taxon>
        <taxon>Metazoa</taxon>
        <taxon>Cnidaria</taxon>
        <taxon>Anthozoa</taxon>
        <taxon>Hexacorallia</taxon>
        <taxon>Scleractinia</taxon>
        <taxon>Astrocoeniina</taxon>
        <taxon>Acroporidae</taxon>
        <taxon>Acropora</taxon>
    </lineage>
</organism>
<feature type="compositionally biased region" description="Polar residues" evidence="1">
    <location>
        <begin position="45"/>
        <end position="56"/>
    </location>
</feature>
<dbReference type="Proteomes" id="UP001249851">
    <property type="component" value="Unassembled WGS sequence"/>
</dbReference>
<feature type="compositionally biased region" description="Basic and acidic residues" evidence="1">
    <location>
        <begin position="272"/>
        <end position="288"/>
    </location>
</feature>
<name>A0AAD9VGR4_ACRCE</name>
<feature type="region of interest" description="Disordered" evidence="1">
    <location>
        <begin position="36"/>
        <end position="60"/>
    </location>
</feature>
<reference evidence="2" key="1">
    <citation type="journal article" date="2023" name="G3 (Bethesda)">
        <title>Whole genome assembly and annotation of the endangered Caribbean coral Acropora cervicornis.</title>
        <authorList>
            <person name="Selwyn J.D."/>
            <person name="Vollmer S.V."/>
        </authorList>
    </citation>
    <scope>NUCLEOTIDE SEQUENCE</scope>
    <source>
        <strain evidence="2">K2</strain>
    </source>
</reference>
<reference evidence="2" key="2">
    <citation type="journal article" date="2023" name="Science">
        <title>Genomic signatures of disease resistance in endangered staghorn corals.</title>
        <authorList>
            <person name="Vollmer S.V."/>
            <person name="Selwyn J.D."/>
            <person name="Despard B.A."/>
            <person name="Roesel C.L."/>
        </authorList>
    </citation>
    <scope>NUCLEOTIDE SEQUENCE</scope>
    <source>
        <strain evidence="2">K2</strain>
    </source>
</reference>
<proteinExistence type="predicted"/>
<gene>
    <name evidence="2" type="ORF">P5673_000073</name>
</gene>
<keyword evidence="3" id="KW-1185">Reference proteome</keyword>
<accession>A0AAD9VGR4</accession>
<sequence length="370" mass="42270">MVQKPSQIASSSQNQSQSWFESELALQLGLIIHNGNEKPKEKTSHTSQENSKFNSETAKRRCSLTSEHVLTAVKANAVAFHIPTGQQVCKPPPKRFCNQQSVGRENVSLNQLAEKQKIAEARKNQLVEQRLKRIHERQEAARKLAHNVEIILQQRSIVGAPRDSNHSRPQMTSSELLATARHVARDFNILTCQMSKDFTIEEENNNFSKQTLSCAKTRQAKKHNPGPESSNNDRSVAFTIAFDHDKQPVSPVPRKLQVVNTRPRGKLTAQDLEEKQRKAEERRNQRRQDRVKRVRENREALLKLASDLETFMIWNDTERCNPSLGGDNETPTHQFQAAQLASDIADSFDRLSQRYTRDLKQAEGFSFCWQ</sequence>
<dbReference type="AlphaFoldDB" id="A0AAD9VGR4"/>
<protein>
    <submittedName>
        <fullName evidence="2">Uncharacterized protein</fullName>
    </submittedName>
</protein>
<dbReference type="EMBL" id="JARQWQ010000001">
    <property type="protein sequence ID" value="KAK2573963.1"/>
    <property type="molecule type" value="Genomic_DNA"/>
</dbReference>